<evidence type="ECO:0000313" key="2">
    <source>
        <dbReference type="EMBL" id="MPM45025.1"/>
    </source>
</evidence>
<dbReference type="SUPFAM" id="SSF53335">
    <property type="entry name" value="S-adenosyl-L-methionine-dependent methyltransferases"/>
    <property type="match status" value="1"/>
</dbReference>
<accession>A0A644ZVR7</accession>
<sequence length="208" mass="24390">MFTYKGLIPIYKVIKSLDGCNYSAQTIWEKSKSGKSKDKYSCFKEGTQYISDATDLSQIPDEKYDFIISSNCLEHIANPFKALKEWLRVIKKDGLILLVLPNKDFCFDRNRPVTQFSHLLDDYENNTQEDDLTHLEEIVSLHDLEMDKQAGTLEQFKARSLKNIENRALHHHIFDLELLREIYDYFNLEVLRTDQKGQDYIILGKKND</sequence>
<dbReference type="AlphaFoldDB" id="A0A644ZVR7"/>
<dbReference type="InterPro" id="IPR029063">
    <property type="entry name" value="SAM-dependent_MTases_sf"/>
</dbReference>
<proteinExistence type="predicted"/>
<reference evidence="2" key="1">
    <citation type="submission" date="2019-08" db="EMBL/GenBank/DDBJ databases">
        <authorList>
            <person name="Kucharzyk K."/>
            <person name="Murdoch R.W."/>
            <person name="Higgins S."/>
            <person name="Loffler F."/>
        </authorList>
    </citation>
    <scope>NUCLEOTIDE SEQUENCE</scope>
</reference>
<feature type="domain" description="Methyltransferase type 11" evidence="1">
    <location>
        <begin position="40"/>
        <end position="97"/>
    </location>
</feature>
<evidence type="ECO:0000259" key="1">
    <source>
        <dbReference type="Pfam" id="PF08241"/>
    </source>
</evidence>
<name>A0A644ZVR7_9ZZZZ</name>
<dbReference type="Gene3D" id="3.40.50.150">
    <property type="entry name" value="Vaccinia Virus protein VP39"/>
    <property type="match status" value="1"/>
</dbReference>
<protein>
    <recommendedName>
        <fullName evidence="1">Methyltransferase type 11 domain-containing protein</fullName>
    </recommendedName>
</protein>
<dbReference type="EMBL" id="VSSQ01010715">
    <property type="protein sequence ID" value="MPM45025.1"/>
    <property type="molecule type" value="Genomic_DNA"/>
</dbReference>
<organism evidence="2">
    <name type="scientific">bioreactor metagenome</name>
    <dbReference type="NCBI Taxonomy" id="1076179"/>
    <lineage>
        <taxon>unclassified sequences</taxon>
        <taxon>metagenomes</taxon>
        <taxon>ecological metagenomes</taxon>
    </lineage>
</organism>
<dbReference type="Pfam" id="PF08241">
    <property type="entry name" value="Methyltransf_11"/>
    <property type="match status" value="1"/>
</dbReference>
<dbReference type="GO" id="GO:0008757">
    <property type="term" value="F:S-adenosylmethionine-dependent methyltransferase activity"/>
    <property type="evidence" value="ECO:0007669"/>
    <property type="project" value="InterPro"/>
</dbReference>
<dbReference type="InterPro" id="IPR013216">
    <property type="entry name" value="Methyltransf_11"/>
</dbReference>
<gene>
    <name evidence="2" type="ORF">SDC9_91710</name>
</gene>
<dbReference type="CDD" id="cd02440">
    <property type="entry name" value="AdoMet_MTases"/>
    <property type="match status" value="1"/>
</dbReference>
<comment type="caution">
    <text evidence="2">The sequence shown here is derived from an EMBL/GenBank/DDBJ whole genome shotgun (WGS) entry which is preliminary data.</text>
</comment>